<dbReference type="PANTHER" id="PTHR14386">
    <property type="entry name" value="PROTEIN FAM204A"/>
    <property type="match status" value="1"/>
</dbReference>
<keyword evidence="1" id="KW-1185">Reference proteome</keyword>
<evidence type="ECO:0000313" key="2">
    <source>
        <dbReference type="RefSeq" id="XP_013773511.1"/>
    </source>
</evidence>
<dbReference type="Proteomes" id="UP000694941">
    <property type="component" value="Unplaced"/>
</dbReference>
<organism evidence="1 2">
    <name type="scientific">Limulus polyphemus</name>
    <name type="common">Atlantic horseshoe crab</name>
    <dbReference type="NCBI Taxonomy" id="6850"/>
    <lineage>
        <taxon>Eukaryota</taxon>
        <taxon>Metazoa</taxon>
        <taxon>Ecdysozoa</taxon>
        <taxon>Arthropoda</taxon>
        <taxon>Chelicerata</taxon>
        <taxon>Merostomata</taxon>
        <taxon>Xiphosura</taxon>
        <taxon>Limulidae</taxon>
        <taxon>Limulus</taxon>
    </lineage>
</organism>
<dbReference type="RefSeq" id="XP_013773511.1">
    <property type="nucleotide sequence ID" value="XM_013918057.2"/>
</dbReference>
<dbReference type="GeneID" id="106458538"/>
<accession>A0ABM1B2K1</accession>
<sequence length="288" mass="32938">MAEIGSNECVNDITSESELDFEEVDIWKPRGPTLKGRKETKVTSKYLCEVGKNNISINIHESRPENKIHQEEKNTLLNIGKTESDSDSCVVVSEGIEKPSENNFIVSALRDNTKFVEIEEKFDQLQQKSIEMKKKVTERQMKTERRRASKLIKRALKDKTIRDIVEKDVVKDDMNSKNQAADEWKGLKPFLTINDHLTGHVSHGNLGPKTEIEHLVDKAISEGDLNKAEMLSDHLANRQFSVKIVQAFAAKRFAEKKAEEEATARAKRIKKLSWGFDAKERWEMKGNM</sequence>
<name>A0ABM1B2K1_LIMPO</name>
<proteinExistence type="predicted"/>
<gene>
    <name evidence="2" type="primary">LOC106458538</name>
</gene>
<dbReference type="PANTHER" id="PTHR14386:SF2">
    <property type="entry name" value="PROTEIN FAM204A"/>
    <property type="match status" value="1"/>
</dbReference>
<reference evidence="2" key="1">
    <citation type="submission" date="2025-08" db="UniProtKB">
        <authorList>
            <consortium name="RefSeq"/>
        </authorList>
    </citation>
    <scope>IDENTIFICATION</scope>
    <source>
        <tissue evidence="2">Muscle</tissue>
    </source>
</reference>
<protein>
    <submittedName>
        <fullName evidence="2">Protein FAM204A-like isoform X1</fullName>
    </submittedName>
</protein>
<evidence type="ECO:0000313" key="1">
    <source>
        <dbReference type="Proteomes" id="UP000694941"/>
    </source>
</evidence>
<dbReference type="InterPro" id="IPR037690">
    <property type="entry name" value="FAM204A"/>
</dbReference>